<dbReference type="SUPFAM" id="SSF51735">
    <property type="entry name" value="NAD(P)-binding Rossmann-fold domains"/>
    <property type="match status" value="1"/>
</dbReference>
<dbReference type="AlphaFoldDB" id="A0A6C2CLP6"/>
<reference evidence="1 2" key="1">
    <citation type="submission" date="2019-01" db="EMBL/GenBank/DDBJ databases">
        <title>Zoogloea oleivorans genome sequencing and assembly.</title>
        <authorList>
            <person name="Tancsics A."/>
            <person name="Farkas M."/>
            <person name="Kriszt B."/>
            <person name="Maroti G."/>
            <person name="Horvath B."/>
        </authorList>
    </citation>
    <scope>NUCLEOTIDE SEQUENCE [LARGE SCALE GENOMIC DNA]</scope>
    <source>
        <strain evidence="1 2">Buc</strain>
    </source>
</reference>
<dbReference type="PANTHER" id="PTHR43431:SF7">
    <property type="entry name" value="OXIDOREDUCTASE, SHORT CHAIN DEHYDROGENASE_REDUCTASE FAMILY (AFU_ORTHOLOGUE AFUA_5G14000)"/>
    <property type="match status" value="1"/>
</dbReference>
<dbReference type="Pfam" id="PF00106">
    <property type="entry name" value="adh_short"/>
    <property type="match status" value="1"/>
</dbReference>
<sequence length="237" mass="24992">MNSSDNKPVALITGVGPGTGSALVRRFVDGGYRVAMLARDAERLAALAAELPDARAFACDVTDSAAVDATLARVRVELGIPAVLIHNAVAGGRGSFLDMDPALLERGFQVNVMALLHLARALAPDMIAAGAGAIIVTGNTSSQRGRAPFAGLAPTKAAQRILCESMARELGPQGVHVAYVVIDAVIDVPWTRRAFAGQPDSFFMQPAAIAGEVWHLAHQDSSAWSFLHELRPFGETW</sequence>
<dbReference type="RefSeq" id="WP_148579867.1">
    <property type="nucleotide sequence ID" value="NZ_SDKK01000013.1"/>
</dbReference>
<proteinExistence type="predicted"/>
<dbReference type="InterPro" id="IPR036291">
    <property type="entry name" value="NAD(P)-bd_dom_sf"/>
</dbReference>
<name>A0A6C2CLP6_9RHOO</name>
<keyword evidence="2" id="KW-1185">Reference proteome</keyword>
<accession>A0A6C2CLP6</accession>
<comment type="caution">
    <text evidence="1">The sequence shown here is derived from an EMBL/GenBank/DDBJ whole genome shotgun (WGS) entry which is preliminary data.</text>
</comment>
<organism evidence="1 2">
    <name type="scientific">Zoogloea oleivorans</name>
    <dbReference type="NCBI Taxonomy" id="1552750"/>
    <lineage>
        <taxon>Bacteria</taxon>
        <taxon>Pseudomonadati</taxon>
        <taxon>Pseudomonadota</taxon>
        <taxon>Betaproteobacteria</taxon>
        <taxon>Rhodocyclales</taxon>
        <taxon>Zoogloeaceae</taxon>
        <taxon>Zoogloea</taxon>
    </lineage>
</organism>
<evidence type="ECO:0000313" key="2">
    <source>
        <dbReference type="Proteomes" id="UP000389128"/>
    </source>
</evidence>
<dbReference type="Gene3D" id="3.40.50.720">
    <property type="entry name" value="NAD(P)-binding Rossmann-like Domain"/>
    <property type="match status" value="1"/>
</dbReference>
<protein>
    <submittedName>
        <fullName evidence="1">SDR family NAD(P)-dependent oxidoreductase</fullName>
    </submittedName>
</protein>
<dbReference type="Proteomes" id="UP000389128">
    <property type="component" value="Unassembled WGS sequence"/>
</dbReference>
<evidence type="ECO:0000313" key="1">
    <source>
        <dbReference type="EMBL" id="TYC55300.1"/>
    </source>
</evidence>
<dbReference type="InterPro" id="IPR002347">
    <property type="entry name" value="SDR_fam"/>
</dbReference>
<dbReference type="EMBL" id="SDKK01000013">
    <property type="protein sequence ID" value="TYC55300.1"/>
    <property type="molecule type" value="Genomic_DNA"/>
</dbReference>
<gene>
    <name evidence="1" type="ORF">ETQ85_14910</name>
</gene>
<dbReference type="PANTHER" id="PTHR43431">
    <property type="entry name" value="OXIDOREDUCTASE, SHORT CHAIN DEHYDROGENASE/REDUCTASE FAMILY (AFU_ORTHOLOGUE AFUA_5G14000)"/>
    <property type="match status" value="1"/>
</dbReference>
<dbReference type="PRINTS" id="PR00081">
    <property type="entry name" value="GDHRDH"/>
</dbReference>
<dbReference type="OrthoDB" id="5513072at2"/>